<comment type="subcellular location">
    <subcellularLocation>
        <location evidence="1">Cell membrane</location>
        <topology evidence="1">Multi-pass membrane protein</topology>
    </subcellularLocation>
</comment>
<evidence type="ECO:0000256" key="5">
    <source>
        <dbReference type="ARBA" id="ARBA00022989"/>
    </source>
</evidence>
<feature type="transmembrane region" description="Helical" evidence="8">
    <location>
        <begin position="79"/>
        <end position="105"/>
    </location>
</feature>
<evidence type="ECO:0000256" key="2">
    <source>
        <dbReference type="ARBA" id="ARBA00007783"/>
    </source>
</evidence>
<dbReference type="EMBL" id="LDTZ01000013">
    <property type="protein sequence ID" value="KNA93457.1"/>
    <property type="molecule type" value="Genomic_DNA"/>
</dbReference>
<feature type="transmembrane region" description="Helical" evidence="8">
    <location>
        <begin position="126"/>
        <end position="149"/>
    </location>
</feature>
<evidence type="ECO:0000256" key="1">
    <source>
        <dbReference type="ARBA" id="ARBA00004651"/>
    </source>
</evidence>
<gene>
    <name evidence="10" type="ORF">ABW18_02605</name>
</gene>
<evidence type="ECO:0000256" key="3">
    <source>
        <dbReference type="ARBA" id="ARBA00022475"/>
    </source>
</evidence>
<comment type="similarity">
    <text evidence="2">Belongs to the ABC-2 integral membrane protein family.</text>
</comment>
<dbReference type="NCBIfam" id="TIGR00025">
    <property type="entry name" value="Mtu_efflux"/>
    <property type="match status" value="1"/>
</dbReference>
<dbReference type="RefSeq" id="WP_049697537.1">
    <property type="nucleotide sequence ID" value="NZ_JAQDQF010000001.1"/>
</dbReference>
<evidence type="ECO:0000259" key="9">
    <source>
        <dbReference type="Pfam" id="PF01061"/>
    </source>
</evidence>
<feature type="transmembrane region" description="Helical" evidence="8">
    <location>
        <begin position="246"/>
        <end position="269"/>
    </location>
</feature>
<dbReference type="InterPro" id="IPR051328">
    <property type="entry name" value="T7SS_ABC-Transporter"/>
</dbReference>
<feature type="transmembrane region" description="Helical" evidence="8">
    <location>
        <begin position="41"/>
        <end position="59"/>
    </location>
</feature>
<keyword evidence="5 8" id="KW-1133">Transmembrane helix</keyword>
<dbReference type="InterPro" id="IPR000412">
    <property type="entry name" value="ABC_2_transport"/>
</dbReference>
<keyword evidence="3" id="KW-1003">Cell membrane</keyword>
<dbReference type="PANTHER" id="PTHR43077:SF8">
    <property type="entry name" value="DOXORUBICIN RESISTANCE ABC TRANSPORTER PERMEASE PROTEIN DRRB"/>
    <property type="match status" value="1"/>
</dbReference>
<accession>A0ABR5IIH7</accession>
<protein>
    <submittedName>
        <fullName evidence="10">Antibiotic transporter</fullName>
    </submittedName>
</protein>
<evidence type="ECO:0000256" key="4">
    <source>
        <dbReference type="ARBA" id="ARBA00022692"/>
    </source>
</evidence>
<dbReference type="InterPro" id="IPR004377">
    <property type="entry name" value="ABC_transpt_DrrB/DrrC"/>
</dbReference>
<keyword evidence="4 8" id="KW-0812">Transmembrane</keyword>
<keyword evidence="7" id="KW-0046">Antibiotic resistance</keyword>
<evidence type="ECO:0000256" key="7">
    <source>
        <dbReference type="ARBA" id="ARBA00023251"/>
    </source>
</evidence>
<feature type="transmembrane region" description="Helical" evidence="8">
    <location>
        <begin position="155"/>
        <end position="180"/>
    </location>
</feature>
<keyword evidence="6 8" id="KW-0472">Membrane</keyword>
<evidence type="ECO:0000313" key="10">
    <source>
        <dbReference type="EMBL" id="KNA93457.1"/>
    </source>
</evidence>
<organism evidence="10 11">
    <name type="scientific">Gordonia jacobaea</name>
    <dbReference type="NCBI Taxonomy" id="122202"/>
    <lineage>
        <taxon>Bacteria</taxon>
        <taxon>Bacillati</taxon>
        <taxon>Actinomycetota</taxon>
        <taxon>Actinomycetes</taxon>
        <taxon>Mycobacteriales</taxon>
        <taxon>Gordoniaceae</taxon>
        <taxon>Gordonia</taxon>
    </lineage>
</organism>
<dbReference type="Proteomes" id="UP000037247">
    <property type="component" value="Unassembled WGS sequence"/>
</dbReference>
<reference evidence="10 11" key="1">
    <citation type="submission" date="2015-05" db="EMBL/GenBank/DDBJ databases">
        <title>Draft genome sequence of the bacterium Gordonia jacobaea a new member of the Gordonia genus.</title>
        <authorList>
            <person name="Jimenez-Galisteo G."/>
            <person name="Dominguez A."/>
            <person name="Munoz E."/>
            <person name="Vinas M."/>
        </authorList>
    </citation>
    <scope>NUCLEOTIDE SEQUENCE [LARGE SCALE GENOMIC DNA]</scope>
    <source>
        <strain evidence="11">mv1</strain>
    </source>
</reference>
<dbReference type="Pfam" id="PF01061">
    <property type="entry name" value="ABC2_membrane"/>
    <property type="match status" value="1"/>
</dbReference>
<keyword evidence="11" id="KW-1185">Reference proteome</keyword>
<feature type="domain" description="ABC-2 type transporter transmembrane" evidence="9">
    <location>
        <begin position="22"/>
        <end position="232"/>
    </location>
</feature>
<sequence>MRNGAYARDASTTRDVEPSRLQQWWVLTSRSILPTLRNGELVTQIAASIMFTVGFYIPLKKIGMYATDMSSYAQYLMPLIALQAVSFAAISGAFRSASDAVAGINRRFRAMPISRFVPLASRLTASMYRCTVALVISLICGYVIGFRFYNGVGGTVGFCLLALAIGLVLSLLGEVVGTVARNPDATTHMMMLPQLIFGLLSVGVQSAEAFPSWIQGFVRNQPISQFVYALRALAGDSTPYAGETGWATIGPAIAWIVGLLAVLMMAYAFTSSEKVKK</sequence>
<dbReference type="PANTHER" id="PTHR43077">
    <property type="entry name" value="TRANSPORT PERMEASE YVFS-RELATED"/>
    <property type="match status" value="1"/>
</dbReference>
<evidence type="ECO:0000256" key="6">
    <source>
        <dbReference type="ARBA" id="ARBA00023136"/>
    </source>
</evidence>
<proteinExistence type="inferred from homology"/>
<comment type="caution">
    <text evidence="10">The sequence shown here is derived from an EMBL/GenBank/DDBJ whole genome shotgun (WGS) entry which is preliminary data.</text>
</comment>
<feature type="transmembrane region" description="Helical" evidence="8">
    <location>
        <begin position="192"/>
        <end position="214"/>
    </location>
</feature>
<evidence type="ECO:0000313" key="11">
    <source>
        <dbReference type="Proteomes" id="UP000037247"/>
    </source>
</evidence>
<evidence type="ECO:0000256" key="8">
    <source>
        <dbReference type="SAM" id="Phobius"/>
    </source>
</evidence>
<dbReference type="InterPro" id="IPR013525">
    <property type="entry name" value="ABC2_TM"/>
</dbReference>
<name>A0ABR5IIH7_9ACTN</name>
<dbReference type="PIRSF" id="PIRSF006648">
    <property type="entry name" value="DrrB"/>
    <property type="match status" value="1"/>
</dbReference>